<protein>
    <recommendedName>
        <fullName evidence="3">ferric-chelate reductase (NADPH)</fullName>
        <ecNumber evidence="3">1.16.1.9</ecNumber>
    </recommendedName>
</protein>
<dbReference type="InterPro" id="IPR017927">
    <property type="entry name" value="FAD-bd_FR_type"/>
</dbReference>
<keyword evidence="9" id="KW-0560">Oxidoreductase</keyword>
<dbReference type="Pfam" id="PF01794">
    <property type="entry name" value="Ferric_reduct"/>
    <property type="match status" value="1"/>
</dbReference>
<evidence type="ECO:0000256" key="6">
    <source>
        <dbReference type="ARBA" id="ARBA00022692"/>
    </source>
</evidence>
<keyword evidence="7" id="KW-0249">Electron transport</keyword>
<dbReference type="EMBL" id="JBEFKJ010000003">
    <property type="protein sequence ID" value="KAL2047107.1"/>
    <property type="molecule type" value="Genomic_DNA"/>
</dbReference>
<dbReference type="Pfam" id="PF08030">
    <property type="entry name" value="NAD_binding_6"/>
    <property type="match status" value="1"/>
</dbReference>
<evidence type="ECO:0000256" key="3">
    <source>
        <dbReference type="ARBA" id="ARBA00012668"/>
    </source>
</evidence>
<dbReference type="InterPro" id="IPR017938">
    <property type="entry name" value="Riboflavin_synthase-like_b-brl"/>
</dbReference>
<keyword evidence="16" id="KW-1185">Reference proteome</keyword>
<dbReference type="InterPro" id="IPR013112">
    <property type="entry name" value="FAD-bd_8"/>
</dbReference>
<evidence type="ECO:0000256" key="5">
    <source>
        <dbReference type="ARBA" id="ARBA00022475"/>
    </source>
</evidence>
<keyword evidence="11 13" id="KW-0472">Membrane</keyword>
<dbReference type="PANTHER" id="PTHR32361">
    <property type="entry name" value="FERRIC/CUPRIC REDUCTASE TRANSMEMBRANE COMPONENT"/>
    <property type="match status" value="1"/>
</dbReference>
<dbReference type="Gene3D" id="3.40.50.80">
    <property type="entry name" value="Nucleotide-binding domain of ferredoxin-NADP reductase (FNR) module"/>
    <property type="match status" value="1"/>
</dbReference>
<keyword evidence="5" id="KW-1003">Cell membrane</keyword>
<evidence type="ECO:0000256" key="4">
    <source>
        <dbReference type="ARBA" id="ARBA00022448"/>
    </source>
</evidence>
<evidence type="ECO:0000256" key="2">
    <source>
        <dbReference type="ARBA" id="ARBA00006278"/>
    </source>
</evidence>
<dbReference type="PROSITE" id="PS51384">
    <property type="entry name" value="FAD_FR"/>
    <property type="match status" value="1"/>
</dbReference>
<evidence type="ECO:0000256" key="7">
    <source>
        <dbReference type="ARBA" id="ARBA00022982"/>
    </source>
</evidence>
<evidence type="ECO:0000256" key="11">
    <source>
        <dbReference type="ARBA" id="ARBA00023136"/>
    </source>
</evidence>
<gene>
    <name evidence="15" type="ORF">N7G274_001126</name>
</gene>
<dbReference type="InterPro" id="IPR051410">
    <property type="entry name" value="Ferric/Cupric_Reductase"/>
</dbReference>
<proteinExistence type="inferred from homology"/>
<dbReference type="SUPFAM" id="SSF63380">
    <property type="entry name" value="Riboflavin synthase domain-like"/>
    <property type="match status" value="1"/>
</dbReference>
<evidence type="ECO:0000256" key="1">
    <source>
        <dbReference type="ARBA" id="ARBA00004651"/>
    </source>
</evidence>
<name>A0ABR4AMY6_9LECA</name>
<dbReference type="Pfam" id="PF08022">
    <property type="entry name" value="FAD_binding_8"/>
    <property type="match status" value="1"/>
</dbReference>
<accession>A0ABR4AMY6</accession>
<evidence type="ECO:0000256" key="9">
    <source>
        <dbReference type="ARBA" id="ARBA00023002"/>
    </source>
</evidence>
<keyword evidence="10" id="KW-0406">Ion transport</keyword>
<dbReference type="InterPro" id="IPR039261">
    <property type="entry name" value="FNR_nucleotide-bd"/>
</dbReference>
<feature type="domain" description="FAD-binding FR-type" evidence="14">
    <location>
        <begin position="106"/>
        <end position="278"/>
    </location>
</feature>
<keyword evidence="6 13" id="KW-0812">Transmembrane</keyword>
<evidence type="ECO:0000313" key="15">
    <source>
        <dbReference type="EMBL" id="KAL2047107.1"/>
    </source>
</evidence>
<dbReference type="Proteomes" id="UP001590950">
    <property type="component" value="Unassembled WGS sequence"/>
</dbReference>
<feature type="transmembrane region" description="Helical" evidence="13">
    <location>
        <begin position="25"/>
        <end position="46"/>
    </location>
</feature>
<organism evidence="15 16">
    <name type="scientific">Stereocaulon virgatum</name>
    <dbReference type="NCBI Taxonomy" id="373712"/>
    <lineage>
        <taxon>Eukaryota</taxon>
        <taxon>Fungi</taxon>
        <taxon>Dikarya</taxon>
        <taxon>Ascomycota</taxon>
        <taxon>Pezizomycotina</taxon>
        <taxon>Lecanoromycetes</taxon>
        <taxon>OSLEUM clade</taxon>
        <taxon>Lecanoromycetidae</taxon>
        <taxon>Lecanorales</taxon>
        <taxon>Lecanorineae</taxon>
        <taxon>Stereocaulaceae</taxon>
        <taxon>Stereocaulon</taxon>
    </lineage>
</organism>
<evidence type="ECO:0000256" key="10">
    <source>
        <dbReference type="ARBA" id="ARBA00023065"/>
    </source>
</evidence>
<dbReference type="InterPro" id="IPR013130">
    <property type="entry name" value="Fe3_Rdtase_TM_dom"/>
</dbReference>
<keyword evidence="4" id="KW-0813">Transport</keyword>
<dbReference type="InterPro" id="IPR013121">
    <property type="entry name" value="Fe_red_NAD-bd_6"/>
</dbReference>
<evidence type="ECO:0000256" key="8">
    <source>
        <dbReference type="ARBA" id="ARBA00022989"/>
    </source>
</evidence>
<feature type="transmembrane region" description="Helical" evidence="13">
    <location>
        <begin position="116"/>
        <end position="138"/>
    </location>
</feature>
<evidence type="ECO:0000256" key="12">
    <source>
        <dbReference type="ARBA" id="ARBA00048483"/>
    </source>
</evidence>
<dbReference type="CDD" id="cd06186">
    <property type="entry name" value="NOX_Duox_like_FAD_NADP"/>
    <property type="match status" value="1"/>
</dbReference>
<evidence type="ECO:0000313" key="16">
    <source>
        <dbReference type="Proteomes" id="UP001590950"/>
    </source>
</evidence>
<comment type="catalytic activity">
    <reaction evidence="12">
        <text>2 a Fe(II)-siderophore + NADP(+) + H(+) = 2 a Fe(III)-siderophore + NADPH</text>
        <dbReference type="Rhea" id="RHEA:28795"/>
        <dbReference type="Rhea" id="RHEA-COMP:11342"/>
        <dbReference type="Rhea" id="RHEA-COMP:11344"/>
        <dbReference type="ChEBI" id="CHEBI:15378"/>
        <dbReference type="ChEBI" id="CHEBI:29033"/>
        <dbReference type="ChEBI" id="CHEBI:29034"/>
        <dbReference type="ChEBI" id="CHEBI:57783"/>
        <dbReference type="ChEBI" id="CHEBI:58349"/>
        <dbReference type="EC" id="1.16.1.9"/>
    </reaction>
</comment>
<dbReference type="PANTHER" id="PTHR32361:SF26">
    <property type="entry name" value="FAD-BINDING 8 DOMAIN-CONTAINING PROTEIN-RELATED"/>
    <property type="match status" value="1"/>
</dbReference>
<keyword evidence="8 13" id="KW-1133">Transmembrane helix</keyword>
<evidence type="ECO:0000259" key="14">
    <source>
        <dbReference type="PROSITE" id="PS51384"/>
    </source>
</evidence>
<comment type="caution">
    <text evidence="15">The sequence shown here is derived from an EMBL/GenBank/DDBJ whole genome shotgun (WGS) entry which is preliminary data.</text>
</comment>
<dbReference type="SUPFAM" id="SSF52343">
    <property type="entry name" value="Ferredoxin reductase-like, C-terminal NADP-linked domain"/>
    <property type="match status" value="1"/>
</dbReference>
<dbReference type="EC" id="1.16.1.9" evidence="3"/>
<evidence type="ECO:0000256" key="13">
    <source>
        <dbReference type="SAM" id="Phobius"/>
    </source>
</evidence>
<comment type="similarity">
    <text evidence="2">Belongs to the ferric reductase (FRE) family.</text>
</comment>
<reference evidence="15 16" key="1">
    <citation type="submission" date="2024-09" db="EMBL/GenBank/DDBJ databases">
        <title>Rethinking Asexuality: The Enigmatic Case of Functional Sexual Genes in Lepraria (Stereocaulaceae).</title>
        <authorList>
            <person name="Doellman M."/>
            <person name="Sun Y."/>
            <person name="Barcenas-Pena A."/>
            <person name="Lumbsch H.T."/>
            <person name="Grewe F."/>
        </authorList>
    </citation>
    <scope>NUCLEOTIDE SEQUENCE [LARGE SCALE GENOMIC DNA]</scope>
    <source>
        <strain evidence="15 16">Mercado 3170</strain>
    </source>
</reference>
<comment type="subcellular location">
    <subcellularLocation>
        <location evidence="1">Cell membrane</location>
        <topology evidence="1">Multi-pass membrane protein</topology>
    </subcellularLocation>
</comment>
<sequence length="456" mass="51814">MPAYFGFHLSFICDLLGVSLATYRVFHASTGTMSVLLGLLHVLIHATSKPSFNVGQSWQMFGLIAIVCMASLLILSPRVFRLPSYEVFLRCHQALAVVVAYALWRHIPSQSRLPRIYLLTSSCTFAVTFVLEGVTILYRNVTVSRGCSRALITRQNHAVRMTIFPARPWKVKAGQYVNVWIPSIDPFASLQSHPFTIASWRDGQPACLEVLIEPRSGFTRRLLDCADDYQEDDKSRVELHDEFERRAFGFARNYPSQPEPFDFRIAFVSGPHGSTAPAGEYGKVVMIASGFGIAAQLPLLKELIQGSNHAEVRTRDIHLVWQLQNLGDEYPANNLLDRALKEDTLDHGYMLRVSIFFANAHLDPDPQYLGKHQRVAYRSGEMDLPSLLRDRVDSETGNRMGRTLITVSTNENVRDEVRDLVRPRLQEGTELLELGYQPAERRRRWWPSIWRSKSIP</sequence>
<feature type="transmembrane region" description="Helical" evidence="13">
    <location>
        <begin position="58"/>
        <end position="75"/>
    </location>
</feature>